<dbReference type="Proteomes" id="UP001165960">
    <property type="component" value="Unassembled WGS sequence"/>
</dbReference>
<evidence type="ECO:0000313" key="1">
    <source>
        <dbReference type="EMBL" id="KAJ9050325.1"/>
    </source>
</evidence>
<proteinExistence type="predicted"/>
<reference evidence="1" key="1">
    <citation type="submission" date="2022-04" db="EMBL/GenBank/DDBJ databases">
        <title>Genome of the entomopathogenic fungus Entomophthora muscae.</title>
        <authorList>
            <person name="Elya C."/>
            <person name="Lovett B.R."/>
            <person name="Lee E."/>
            <person name="Macias A.M."/>
            <person name="Hajek A.E."/>
            <person name="De Bivort B.L."/>
            <person name="Kasson M.T."/>
            <person name="De Fine Licht H.H."/>
            <person name="Stajich J.E."/>
        </authorList>
    </citation>
    <scope>NUCLEOTIDE SEQUENCE</scope>
    <source>
        <strain evidence="1">Berkeley</strain>
    </source>
</reference>
<protein>
    <submittedName>
        <fullName evidence="1">Uncharacterized protein</fullName>
    </submittedName>
</protein>
<evidence type="ECO:0000313" key="2">
    <source>
        <dbReference type="Proteomes" id="UP001165960"/>
    </source>
</evidence>
<name>A0ACC2RJQ0_9FUNG</name>
<dbReference type="EMBL" id="QTSX02007160">
    <property type="protein sequence ID" value="KAJ9050325.1"/>
    <property type="molecule type" value="Genomic_DNA"/>
</dbReference>
<sequence length="154" mass="16896">MHRLGRLRRRSTGARDSFLKGVCGSDGKLVSNFWRTEIAVLHVINTTCPRCLKEAKVLGDTLKTEFIDIQLVAIVQDAPQLGSYLSGGLKDWHLIVDLNGEISRLLNLHYPSLHSTFIIAPGGIMLASFEGNNTKSLASLSSTLDMVTNHPLLV</sequence>
<gene>
    <name evidence="1" type="ORF">DSO57_1015350</name>
</gene>
<keyword evidence="2" id="KW-1185">Reference proteome</keyword>
<comment type="caution">
    <text evidence="1">The sequence shown here is derived from an EMBL/GenBank/DDBJ whole genome shotgun (WGS) entry which is preliminary data.</text>
</comment>
<organism evidence="1 2">
    <name type="scientific">Entomophthora muscae</name>
    <dbReference type="NCBI Taxonomy" id="34485"/>
    <lineage>
        <taxon>Eukaryota</taxon>
        <taxon>Fungi</taxon>
        <taxon>Fungi incertae sedis</taxon>
        <taxon>Zoopagomycota</taxon>
        <taxon>Entomophthoromycotina</taxon>
        <taxon>Entomophthoromycetes</taxon>
        <taxon>Entomophthorales</taxon>
        <taxon>Entomophthoraceae</taxon>
        <taxon>Entomophthora</taxon>
    </lineage>
</organism>
<accession>A0ACC2RJQ0</accession>